<name>A0A412CH69_9FIRM</name>
<sequence>MSDITIVTAYFDIGRGNWNNSERGNNKYINYFKFWARIKNNLIVYTTKEFANEILSIRKDFGLEEKTKVIIVDDYRAFDRDLYNRIEKVMNNDISKTFHKDIKRPESWNVDYNYVVMLKWYCIEDVISKKYINNNSIIAWLDFGFNHGGKDGLINEEDFNFLWEYNFSNKIHLFTHQKIDVNIPIFEIVRNMDVYIRGNIMVAYVDLWRDFILLAKESMLSLLRCGLCDDDQTIELMAYYERPELFEIHDVDTWYDGLKLFGGEHFIERKKEYKKNKKYKLYKKKAKAYKFNGSYKKAIRYYIKYYKEKYLHFN</sequence>
<comment type="caution">
    <text evidence="1">The sequence shown here is derived from an EMBL/GenBank/DDBJ whole genome shotgun (WGS) entry which is preliminary data.</text>
</comment>
<dbReference type="EMBL" id="QRTP01000002">
    <property type="protein sequence ID" value="RGQ86485.1"/>
    <property type="molecule type" value="Genomic_DNA"/>
</dbReference>
<dbReference type="RefSeq" id="WP_118035413.1">
    <property type="nucleotide sequence ID" value="NZ_QRTP01000002.1"/>
</dbReference>
<organism evidence="1 2">
    <name type="scientific">Megamonas rupellensis</name>
    <dbReference type="NCBI Taxonomy" id="491921"/>
    <lineage>
        <taxon>Bacteria</taxon>
        <taxon>Bacillati</taxon>
        <taxon>Bacillota</taxon>
        <taxon>Negativicutes</taxon>
        <taxon>Selenomonadales</taxon>
        <taxon>Selenomonadaceae</taxon>
        <taxon>Megamonas</taxon>
    </lineage>
</organism>
<dbReference type="AlphaFoldDB" id="A0A412CH69"/>
<dbReference type="InterPro" id="IPR011735">
    <property type="entry name" value="WlaTC/HtrL_glycosyltransf"/>
</dbReference>
<proteinExistence type="predicted"/>
<dbReference type="Proteomes" id="UP000286147">
    <property type="component" value="Unassembled WGS sequence"/>
</dbReference>
<dbReference type="Pfam" id="PF09612">
    <property type="entry name" value="HtrL_YibB"/>
    <property type="match status" value="1"/>
</dbReference>
<protein>
    <submittedName>
        <fullName evidence="1">HtrL family protein</fullName>
    </submittedName>
</protein>
<evidence type="ECO:0000313" key="2">
    <source>
        <dbReference type="Proteomes" id="UP000286147"/>
    </source>
</evidence>
<evidence type="ECO:0000313" key="1">
    <source>
        <dbReference type="EMBL" id="RGQ86485.1"/>
    </source>
</evidence>
<accession>A0A412CH69</accession>
<reference evidence="1 2" key="1">
    <citation type="submission" date="2018-08" db="EMBL/GenBank/DDBJ databases">
        <title>A genome reference for cultivated species of the human gut microbiota.</title>
        <authorList>
            <person name="Zou Y."/>
            <person name="Xue W."/>
            <person name="Luo G."/>
        </authorList>
    </citation>
    <scope>NUCLEOTIDE SEQUENCE [LARGE SCALE GENOMIC DNA]</scope>
    <source>
        <strain evidence="1 2">AF27-12</strain>
    </source>
</reference>
<gene>
    <name evidence="1" type="ORF">DWY77_00925</name>
</gene>